<feature type="transmembrane region" description="Helical" evidence="1">
    <location>
        <begin position="6"/>
        <end position="24"/>
    </location>
</feature>
<keyword evidence="1" id="KW-0812">Transmembrane</keyword>
<comment type="caution">
    <text evidence="2">The sequence shown here is derived from an EMBL/GenBank/DDBJ whole genome shotgun (WGS) entry which is preliminary data.</text>
</comment>
<keyword evidence="1" id="KW-0472">Membrane</keyword>
<reference evidence="2 3" key="1">
    <citation type="submission" date="2021-10" db="EMBL/GenBank/DDBJ databases">
        <title>Draft genome of Aestuariibacter halophilus JC2043.</title>
        <authorList>
            <person name="Emsley S.A."/>
            <person name="Pfannmuller K.M."/>
            <person name="Ushijima B."/>
            <person name="Saw J.H."/>
            <person name="Videau P."/>
        </authorList>
    </citation>
    <scope>NUCLEOTIDE SEQUENCE [LARGE SCALE GENOMIC DNA]</scope>
    <source>
        <strain evidence="2 3">JC2043</strain>
    </source>
</reference>
<sequence>MTTLVFWSLMTIVLVLGTFYVHRLDETPAVRSLERALLAVGAFVCSVLYNWPGILAYVVLMVLSELVVTRFVSGNGQ</sequence>
<keyword evidence="3" id="KW-1185">Reference proteome</keyword>
<accession>A0ABS8G930</accession>
<dbReference type="RefSeq" id="WP_229159298.1">
    <property type="nucleotide sequence ID" value="NZ_JAJEWP010000001.1"/>
</dbReference>
<evidence type="ECO:0000313" key="3">
    <source>
        <dbReference type="Proteomes" id="UP001520878"/>
    </source>
</evidence>
<protein>
    <submittedName>
        <fullName evidence="2">Uncharacterized protein</fullName>
    </submittedName>
</protein>
<evidence type="ECO:0000256" key="1">
    <source>
        <dbReference type="SAM" id="Phobius"/>
    </source>
</evidence>
<keyword evidence="1" id="KW-1133">Transmembrane helix</keyword>
<name>A0ABS8G930_9ALTE</name>
<proteinExistence type="predicted"/>
<evidence type="ECO:0000313" key="2">
    <source>
        <dbReference type="EMBL" id="MCC2616320.1"/>
    </source>
</evidence>
<feature type="transmembrane region" description="Helical" evidence="1">
    <location>
        <begin position="36"/>
        <end position="63"/>
    </location>
</feature>
<dbReference type="EMBL" id="JAJEWP010000001">
    <property type="protein sequence ID" value="MCC2616320.1"/>
    <property type="molecule type" value="Genomic_DNA"/>
</dbReference>
<organism evidence="2 3">
    <name type="scientific">Fluctibacter halophilus</name>
    <dbReference type="NCBI Taxonomy" id="226011"/>
    <lineage>
        <taxon>Bacteria</taxon>
        <taxon>Pseudomonadati</taxon>
        <taxon>Pseudomonadota</taxon>
        <taxon>Gammaproteobacteria</taxon>
        <taxon>Alteromonadales</taxon>
        <taxon>Alteromonadaceae</taxon>
        <taxon>Fluctibacter</taxon>
    </lineage>
</organism>
<gene>
    <name evidence="2" type="ORF">LJ739_08715</name>
</gene>
<dbReference type="Proteomes" id="UP001520878">
    <property type="component" value="Unassembled WGS sequence"/>
</dbReference>